<evidence type="ECO:0000256" key="1">
    <source>
        <dbReference type="SAM" id="MobiDB-lite"/>
    </source>
</evidence>
<comment type="caution">
    <text evidence="3">The sequence shown here is derived from an EMBL/GenBank/DDBJ whole genome shotgun (WGS) entry which is preliminary data.</text>
</comment>
<feature type="region of interest" description="Disordered" evidence="1">
    <location>
        <begin position="1"/>
        <end position="25"/>
    </location>
</feature>
<proteinExistence type="predicted"/>
<dbReference type="EMBL" id="PYWC01000053">
    <property type="protein sequence ID" value="PWW75006.1"/>
    <property type="molecule type" value="Genomic_DNA"/>
</dbReference>
<evidence type="ECO:0000256" key="2">
    <source>
        <dbReference type="SAM" id="Phobius"/>
    </source>
</evidence>
<feature type="region of interest" description="Disordered" evidence="1">
    <location>
        <begin position="94"/>
        <end position="137"/>
    </location>
</feature>
<feature type="compositionally biased region" description="Polar residues" evidence="1">
    <location>
        <begin position="101"/>
        <end position="113"/>
    </location>
</feature>
<keyword evidence="2" id="KW-1133">Transmembrane helix</keyword>
<feature type="transmembrane region" description="Helical" evidence="2">
    <location>
        <begin position="174"/>
        <end position="193"/>
    </location>
</feature>
<dbReference type="OrthoDB" id="5422377at2759"/>
<dbReference type="Proteomes" id="UP000246991">
    <property type="component" value="Unassembled WGS sequence"/>
</dbReference>
<accession>A0A317SNJ6</accession>
<keyword evidence="4" id="KW-1185">Reference proteome</keyword>
<gene>
    <name evidence="3" type="ORF">C7212DRAFT_364756</name>
</gene>
<dbReference type="AlphaFoldDB" id="A0A317SNJ6"/>
<protein>
    <submittedName>
        <fullName evidence="3">Uncharacterized protein</fullName>
    </submittedName>
</protein>
<organism evidence="3 4">
    <name type="scientific">Tuber magnatum</name>
    <name type="common">white Piedmont truffle</name>
    <dbReference type="NCBI Taxonomy" id="42249"/>
    <lineage>
        <taxon>Eukaryota</taxon>
        <taxon>Fungi</taxon>
        <taxon>Dikarya</taxon>
        <taxon>Ascomycota</taxon>
        <taxon>Pezizomycotina</taxon>
        <taxon>Pezizomycetes</taxon>
        <taxon>Pezizales</taxon>
        <taxon>Tuberaceae</taxon>
        <taxon>Tuber</taxon>
    </lineage>
</organism>
<sequence length="203" mass="21835">MLSITGGQGSLPPPAEAERAKKGDATTCTGSVLSGGTFDNAILPCGVSNEHSQSKSPSPAVTPLQKFQTQLDKARFEKEIATIQARAQNSPLAKLPKLRLATQTPTSTPNSAESRQKRRKRKEVALPPLDGHAPREEESVMESLGTICYCVVGLYACLLEMFGAWMVFVFLDPVLAMVVCVILWAVVEALEAARHWLMEGVGG</sequence>
<reference evidence="3 4" key="1">
    <citation type="submission" date="2018-03" db="EMBL/GenBank/DDBJ databases">
        <title>Genomes of Pezizomycetes fungi and the evolution of truffles.</title>
        <authorList>
            <person name="Murat C."/>
            <person name="Payen T."/>
            <person name="Noel B."/>
            <person name="Kuo A."/>
            <person name="Martin F.M."/>
        </authorList>
    </citation>
    <scope>NUCLEOTIDE SEQUENCE [LARGE SCALE GENOMIC DNA]</scope>
    <source>
        <strain evidence="3">091103-1</strain>
    </source>
</reference>
<keyword evidence="2" id="KW-0472">Membrane</keyword>
<keyword evidence="2" id="KW-0812">Transmembrane</keyword>
<evidence type="ECO:0000313" key="4">
    <source>
        <dbReference type="Proteomes" id="UP000246991"/>
    </source>
</evidence>
<evidence type="ECO:0000313" key="3">
    <source>
        <dbReference type="EMBL" id="PWW75006.1"/>
    </source>
</evidence>
<name>A0A317SNJ6_9PEZI</name>